<dbReference type="InterPro" id="IPR002035">
    <property type="entry name" value="VWF_A"/>
</dbReference>
<gene>
    <name evidence="2" type="ordered locus">Metho_0344</name>
</gene>
<dbReference type="KEGG" id="mhz:Metho_0344"/>
<dbReference type="CDD" id="cd01454">
    <property type="entry name" value="vWA_norD_type"/>
    <property type="match status" value="1"/>
</dbReference>
<dbReference type="EMBL" id="CP003362">
    <property type="protein sequence ID" value="AGB48617.1"/>
    <property type="molecule type" value="Genomic_DNA"/>
</dbReference>
<dbReference type="SMART" id="SM00327">
    <property type="entry name" value="VWA"/>
    <property type="match status" value="1"/>
</dbReference>
<reference evidence="3" key="1">
    <citation type="submission" date="2012-02" db="EMBL/GenBank/DDBJ databases">
        <title>Complete sequence of chromosome of Methanomethylovorans hollandica DSM 15978.</title>
        <authorList>
            <person name="Lucas S."/>
            <person name="Copeland A."/>
            <person name="Lapidus A."/>
            <person name="Glavina del Rio T."/>
            <person name="Dalin E."/>
            <person name="Tice H."/>
            <person name="Bruce D."/>
            <person name="Goodwin L."/>
            <person name="Pitluck S."/>
            <person name="Peters L."/>
            <person name="Mikhailova N."/>
            <person name="Held B."/>
            <person name="Kyrpides N."/>
            <person name="Mavromatis K."/>
            <person name="Ivanova N."/>
            <person name="Brettin T."/>
            <person name="Detter J.C."/>
            <person name="Han C."/>
            <person name="Larimer F."/>
            <person name="Land M."/>
            <person name="Hauser L."/>
            <person name="Markowitz V."/>
            <person name="Cheng J.-F."/>
            <person name="Hugenholtz P."/>
            <person name="Woyke T."/>
            <person name="Wu D."/>
            <person name="Spring S."/>
            <person name="Schroeder M."/>
            <person name="Brambilla E."/>
            <person name="Klenk H.-P."/>
            <person name="Eisen J.A."/>
        </authorList>
    </citation>
    <scope>NUCLEOTIDE SEQUENCE [LARGE SCALE GENOMIC DNA]</scope>
    <source>
        <strain evidence="3">DSM 15978 / NBRC 107637 / DMS1</strain>
    </source>
</reference>
<dbReference type="GeneID" id="14407450"/>
<dbReference type="AlphaFoldDB" id="L0KT51"/>
<keyword evidence="3" id="KW-1185">Reference proteome</keyword>
<name>L0KT51_METHD</name>
<dbReference type="Gene3D" id="3.40.50.410">
    <property type="entry name" value="von Willebrand factor, type A domain"/>
    <property type="match status" value="1"/>
</dbReference>
<evidence type="ECO:0000313" key="2">
    <source>
        <dbReference type="EMBL" id="AGB48617.1"/>
    </source>
</evidence>
<organism evidence="2 3">
    <name type="scientific">Methanomethylovorans hollandica (strain DSM 15978 / NBRC 107637 / DMS1)</name>
    <dbReference type="NCBI Taxonomy" id="867904"/>
    <lineage>
        <taxon>Archaea</taxon>
        <taxon>Methanobacteriati</taxon>
        <taxon>Methanobacteriota</taxon>
        <taxon>Stenosarchaea group</taxon>
        <taxon>Methanomicrobia</taxon>
        <taxon>Methanosarcinales</taxon>
        <taxon>Methanosarcinaceae</taxon>
        <taxon>Methanomethylovorans</taxon>
    </lineage>
</organism>
<dbReference type="PANTHER" id="PTHR41248">
    <property type="entry name" value="NORD PROTEIN"/>
    <property type="match status" value="1"/>
</dbReference>
<dbReference type="HOGENOM" id="CLU_318511_0_0_2"/>
<proteinExistence type="predicted"/>
<dbReference type="SUPFAM" id="SSF53300">
    <property type="entry name" value="vWA-like"/>
    <property type="match status" value="1"/>
</dbReference>
<dbReference type="Proteomes" id="UP000010866">
    <property type="component" value="Chromosome"/>
</dbReference>
<accession>L0KT51</accession>
<feature type="domain" description="VWFA" evidence="1">
    <location>
        <begin position="596"/>
        <end position="788"/>
    </location>
</feature>
<dbReference type="InterPro" id="IPR051928">
    <property type="entry name" value="NorD/CobT"/>
</dbReference>
<dbReference type="PANTHER" id="PTHR41248:SF1">
    <property type="entry name" value="NORD PROTEIN"/>
    <property type="match status" value="1"/>
</dbReference>
<dbReference type="STRING" id="867904.Metho_0344"/>
<dbReference type="RefSeq" id="WP_015323786.1">
    <property type="nucleotide sequence ID" value="NC_019977.1"/>
</dbReference>
<dbReference type="Pfam" id="PF00092">
    <property type="entry name" value="VWA"/>
    <property type="match status" value="1"/>
</dbReference>
<sequence>MSEDIAKQTDPGEEELEEVIEALFPKEDSSKESCILELAYYRSFISALQKSSSTYHDELLRTARMLLDKDLDLAGAFFEKLPEAMQNTGPDSIRKWVGIGIKIFDQGKDLAIDYFLHSAELLKDLQVSELEEWALKGIVLFEEDPFIGKTYFSLNSDRSKELIEELKGSAALNETISILRYYALGLSGVNFNILPRRMLQIEQETNDINPVIAGKTIYLSPMIKKYGDIEDNFRIYKLSIMHEVGHLQFSSHKIEHDVAARLMGDIRSRYTTIIKRTHFSGLQPEGIIDIAEIIALFPNKVLAGTILGILEDTRVEYRIMQCYKGVRLDLERIRYQMLLTRSAPKGDLETFMESLLWISIGHEPVYKINKATKDLLDQAGILLKDRIFYEGSSILDSLDTTFKIYTMLDDKMGPLSQKEYEVLKNIDYRGVDIETYSRQDPFSPNSHENVIRSFIPESEVGPEADKEMLKERKLKLKPTYATSRNWKILGSYRYDEWDAVINDYKKDWCTVSEIEPFGMSSDYYKNSSEHYRHEISLIKHVFKEMKPEAFRRVKEQIDGSEIDIDAFIDSLIQKKCGVNPDGRLYLRWDKHERDVATLFLIDVSYSTHKIVGYEEKSIVDVEKDSLIIMIQALESIGDKYAIYAFSGQTRDDVEYFIIKEFNEKLSDNVARRISLMEPVSNTRLGSAIRHSVRKLNKIDAKTKIIILLSDGEPFDSSLGESAYKERIAEEDARVAIKEANSKGIHLFCITVDQSPGKYLDNIFSDAGYTIIDDASSLPEILPMLYKRLTT</sequence>
<evidence type="ECO:0000259" key="1">
    <source>
        <dbReference type="PROSITE" id="PS50234"/>
    </source>
</evidence>
<protein>
    <submittedName>
        <fullName evidence="2">Nitric oxide reductase activation protein</fullName>
    </submittedName>
</protein>
<dbReference type="InterPro" id="IPR036465">
    <property type="entry name" value="vWFA_dom_sf"/>
</dbReference>
<evidence type="ECO:0000313" key="3">
    <source>
        <dbReference type="Proteomes" id="UP000010866"/>
    </source>
</evidence>
<dbReference type="PROSITE" id="PS50234">
    <property type="entry name" value="VWFA"/>
    <property type="match status" value="1"/>
</dbReference>